<evidence type="ECO:0000259" key="13">
    <source>
        <dbReference type="Pfam" id="PF02223"/>
    </source>
</evidence>
<name>A0A1L4BUI7_9GAMM</name>
<dbReference type="PROSITE" id="PS01331">
    <property type="entry name" value="THYMIDYLATE_KINASE"/>
    <property type="match status" value="1"/>
</dbReference>
<comment type="catalytic activity">
    <reaction evidence="10 12">
        <text>dTMP + ATP = dTDP + ADP</text>
        <dbReference type="Rhea" id="RHEA:13517"/>
        <dbReference type="ChEBI" id="CHEBI:30616"/>
        <dbReference type="ChEBI" id="CHEBI:58369"/>
        <dbReference type="ChEBI" id="CHEBI:63528"/>
        <dbReference type="ChEBI" id="CHEBI:456216"/>
        <dbReference type="EC" id="2.7.4.9"/>
    </reaction>
</comment>
<evidence type="ECO:0000256" key="11">
    <source>
        <dbReference type="ARBA" id="ARBA00057735"/>
    </source>
</evidence>
<dbReference type="InterPro" id="IPR018094">
    <property type="entry name" value="Thymidylate_kinase"/>
</dbReference>
<dbReference type="Pfam" id="PF02223">
    <property type="entry name" value="Thymidylate_kin"/>
    <property type="match status" value="1"/>
</dbReference>
<keyword evidence="7 12" id="KW-0418">Kinase</keyword>
<dbReference type="NCBIfam" id="TIGR00041">
    <property type="entry name" value="DTMP_kinase"/>
    <property type="match status" value="1"/>
</dbReference>
<comment type="function">
    <text evidence="11 12">Phosphorylation of dTMP to form dTDP in both de novo and salvage pathways of dTTP synthesis.</text>
</comment>
<keyword evidence="6 12" id="KW-0547">Nucleotide-binding</keyword>
<evidence type="ECO:0000256" key="3">
    <source>
        <dbReference type="ARBA" id="ARBA00017144"/>
    </source>
</evidence>
<keyword evidence="8 12" id="KW-0067">ATP-binding</keyword>
<evidence type="ECO:0000256" key="4">
    <source>
        <dbReference type="ARBA" id="ARBA00022679"/>
    </source>
</evidence>
<evidence type="ECO:0000256" key="7">
    <source>
        <dbReference type="ARBA" id="ARBA00022777"/>
    </source>
</evidence>
<dbReference type="RefSeq" id="WP_072713285.1">
    <property type="nucleotide sequence ID" value="NZ_CP016796.1"/>
</dbReference>
<dbReference type="GO" id="GO:0005829">
    <property type="term" value="C:cytosol"/>
    <property type="evidence" value="ECO:0007669"/>
    <property type="project" value="TreeGrafter"/>
</dbReference>
<dbReference type="AlphaFoldDB" id="A0A1L4BUI7"/>
<dbReference type="GO" id="GO:0005524">
    <property type="term" value="F:ATP binding"/>
    <property type="evidence" value="ECO:0007669"/>
    <property type="project" value="UniProtKB-UniRule"/>
</dbReference>
<evidence type="ECO:0000256" key="10">
    <source>
        <dbReference type="ARBA" id="ARBA00048743"/>
    </source>
</evidence>
<proteinExistence type="inferred from homology"/>
<reference evidence="14 15" key="1">
    <citation type="journal article" date="2016" name="Appl. Environ. Microbiol.">
        <title>Whole genome relationships among Francisella bacteria of diverse origin define new species and provide specific regions for detection.</title>
        <authorList>
            <person name="Challacombe J.F."/>
            <person name="Petersen J.M."/>
            <person name="Gallegos-Graves V."/>
            <person name="Hodge D."/>
            <person name="Pillai S."/>
            <person name="Kuske C.R."/>
        </authorList>
    </citation>
    <scope>NUCLEOTIDE SEQUENCE [LARGE SCALE GENOMIC DNA]</scope>
    <source>
        <strain evidence="15">TX07-7310</strain>
    </source>
</reference>
<evidence type="ECO:0000256" key="8">
    <source>
        <dbReference type="ARBA" id="ARBA00022840"/>
    </source>
</evidence>
<gene>
    <name evidence="12" type="primary">tmk</name>
    <name evidence="14" type="ORF">F7310_09120</name>
</gene>
<keyword evidence="5 12" id="KW-0545">Nucleotide biosynthesis</keyword>
<evidence type="ECO:0000256" key="1">
    <source>
        <dbReference type="ARBA" id="ARBA00009776"/>
    </source>
</evidence>
<dbReference type="PANTHER" id="PTHR10344">
    <property type="entry name" value="THYMIDYLATE KINASE"/>
    <property type="match status" value="1"/>
</dbReference>
<dbReference type="InterPro" id="IPR039430">
    <property type="entry name" value="Thymidylate_kin-like_dom"/>
</dbReference>
<dbReference type="HAMAP" id="MF_00165">
    <property type="entry name" value="Thymidylate_kinase"/>
    <property type="match status" value="1"/>
</dbReference>
<dbReference type="PANTHER" id="PTHR10344:SF4">
    <property type="entry name" value="UMP-CMP KINASE 2, MITOCHONDRIAL"/>
    <property type="match status" value="1"/>
</dbReference>
<keyword evidence="15" id="KW-1185">Reference proteome</keyword>
<dbReference type="GO" id="GO:0006227">
    <property type="term" value="P:dUDP biosynthetic process"/>
    <property type="evidence" value="ECO:0007669"/>
    <property type="project" value="TreeGrafter"/>
</dbReference>
<dbReference type="InterPro" id="IPR018095">
    <property type="entry name" value="Thymidylate_kin_CS"/>
</dbReference>
<feature type="domain" description="Thymidylate kinase-like" evidence="13">
    <location>
        <begin position="8"/>
        <end position="197"/>
    </location>
</feature>
<dbReference type="STRING" id="573570.F7310_09120"/>
<dbReference type="EMBL" id="CP016796">
    <property type="protein sequence ID" value="API87503.1"/>
    <property type="molecule type" value="Genomic_DNA"/>
</dbReference>
<dbReference type="CDD" id="cd01672">
    <property type="entry name" value="TMPK"/>
    <property type="match status" value="1"/>
</dbReference>
<evidence type="ECO:0000256" key="2">
    <source>
        <dbReference type="ARBA" id="ARBA00012980"/>
    </source>
</evidence>
<evidence type="ECO:0000313" key="15">
    <source>
        <dbReference type="Proteomes" id="UP000184222"/>
    </source>
</evidence>
<evidence type="ECO:0000256" key="12">
    <source>
        <dbReference type="HAMAP-Rule" id="MF_00165"/>
    </source>
</evidence>
<dbReference type="InterPro" id="IPR027417">
    <property type="entry name" value="P-loop_NTPase"/>
</dbReference>
<comment type="similarity">
    <text evidence="1 12">Belongs to the thymidylate kinase family.</text>
</comment>
<evidence type="ECO:0000313" key="14">
    <source>
        <dbReference type="EMBL" id="API87503.1"/>
    </source>
</evidence>
<dbReference type="KEGG" id="frx:F7310_09120"/>
<sequence length="207" mass="23520">MQSKFIVIEGLDGAGKSTAIEFIRKYLQEKKLPTVYTREPGGTKIAEDIRNLALKNYSDESVHSDTELLLMYASRLQHVHSLINPSLQKGLNVVSDRFYWSSIAYQGGGRGIDLKKIWALNDYFLKDCEPDLTIYLDIDPITGLQRANKVGSPDRIEQAGLEFFNRTREAFKVLVKESDKAVEIDASQPVTSIEKQIYQILDNHFSF</sequence>
<dbReference type="Proteomes" id="UP000184222">
    <property type="component" value="Chromosome"/>
</dbReference>
<dbReference type="GO" id="GO:0004798">
    <property type="term" value="F:dTMP kinase activity"/>
    <property type="evidence" value="ECO:0007669"/>
    <property type="project" value="UniProtKB-UniRule"/>
</dbReference>
<organism evidence="14 15">
    <name type="scientific">Francisella uliginis</name>
    <dbReference type="NCBI Taxonomy" id="573570"/>
    <lineage>
        <taxon>Bacteria</taxon>
        <taxon>Pseudomonadati</taxon>
        <taxon>Pseudomonadota</taxon>
        <taxon>Gammaproteobacteria</taxon>
        <taxon>Thiotrichales</taxon>
        <taxon>Francisellaceae</taxon>
        <taxon>Francisella</taxon>
    </lineage>
</organism>
<protein>
    <recommendedName>
        <fullName evidence="3 12">Thymidylate kinase</fullName>
        <ecNumber evidence="2 12">2.7.4.9</ecNumber>
    </recommendedName>
    <alternativeName>
        <fullName evidence="9 12">dTMP kinase</fullName>
    </alternativeName>
</protein>
<feature type="binding site" evidence="12">
    <location>
        <begin position="10"/>
        <end position="17"/>
    </location>
    <ligand>
        <name>ATP</name>
        <dbReference type="ChEBI" id="CHEBI:30616"/>
    </ligand>
</feature>
<dbReference type="Gene3D" id="3.40.50.300">
    <property type="entry name" value="P-loop containing nucleotide triphosphate hydrolases"/>
    <property type="match status" value="1"/>
</dbReference>
<evidence type="ECO:0000256" key="5">
    <source>
        <dbReference type="ARBA" id="ARBA00022727"/>
    </source>
</evidence>
<dbReference type="FunFam" id="3.40.50.300:FF:000225">
    <property type="entry name" value="Thymidylate kinase"/>
    <property type="match status" value="1"/>
</dbReference>
<dbReference type="GO" id="GO:0006235">
    <property type="term" value="P:dTTP biosynthetic process"/>
    <property type="evidence" value="ECO:0007669"/>
    <property type="project" value="UniProtKB-UniRule"/>
</dbReference>
<keyword evidence="4 12" id="KW-0808">Transferase</keyword>
<dbReference type="SUPFAM" id="SSF52540">
    <property type="entry name" value="P-loop containing nucleoside triphosphate hydrolases"/>
    <property type="match status" value="1"/>
</dbReference>
<evidence type="ECO:0000256" key="9">
    <source>
        <dbReference type="ARBA" id="ARBA00029962"/>
    </source>
</evidence>
<accession>A0A1L4BUI7</accession>
<evidence type="ECO:0000256" key="6">
    <source>
        <dbReference type="ARBA" id="ARBA00022741"/>
    </source>
</evidence>
<dbReference type="EC" id="2.7.4.9" evidence="2 12"/>
<dbReference type="GO" id="GO:0006233">
    <property type="term" value="P:dTDP biosynthetic process"/>
    <property type="evidence" value="ECO:0007669"/>
    <property type="project" value="InterPro"/>
</dbReference>
<dbReference type="OrthoDB" id="9774907at2"/>